<keyword evidence="2" id="KW-0675">Receptor</keyword>
<proteinExistence type="predicted"/>
<name>A0A2U1LZB5_ARTAN</name>
<dbReference type="InterPro" id="IPR028082">
    <property type="entry name" value="Peripla_BP_I"/>
</dbReference>
<accession>A0A2U1LZB5</accession>
<keyword evidence="3" id="KW-1185">Reference proteome</keyword>
<evidence type="ECO:0000256" key="1">
    <source>
        <dbReference type="SAM" id="Phobius"/>
    </source>
</evidence>
<dbReference type="SUPFAM" id="SSF53850">
    <property type="entry name" value="Periplasmic binding protein-like II"/>
    <property type="match status" value="1"/>
</dbReference>
<gene>
    <name evidence="2" type="ORF">CTI12_AA438380</name>
</gene>
<keyword evidence="1" id="KW-0472">Membrane</keyword>
<comment type="caution">
    <text evidence="2">The sequence shown here is derived from an EMBL/GenBank/DDBJ whole genome shotgun (WGS) entry which is preliminary data.</text>
</comment>
<feature type="transmembrane region" description="Helical" evidence="1">
    <location>
        <begin position="387"/>
        <end position="413"/>
    </location>
</feature>
<dbReference type="Gene3D" id="3.40.50.2300">
    <property type="match status" value="1"/>
</dbReference>
<dbReference type="AlphaFoldDB" id="A0A2U1LZB5"/>
<protein>
    <submittedName>
        <fullName evidence="2">Ionotropic glutamate receptor, metazoa, Periplasmic binding protein-like I</fullName>
    </submittedName>
</protein>
<dbReference type="Gene3D" id="3.40.190.10">
    <property type="entry name" value="Periplasmic binding protein-like II"/>
    <property type="match status" value="1"/>
</dbReference>
<organism evidence="2 3">
    <name type="scientific">Artemisia annua</name>
    <name type="common">Sweet wormwood</name>
    <dbReference type="NCBI Taxonomy" id="35608"/>
    <lineage>
        <taxon>Eukaryota</taxon>
        <taxon>Viridiplantae</taxon>
        <taxon>Streptophyta</taxon>
        <taxon>Embryophyta</taxon>
        <taxon>Tracheophyta</taxon>
        <taxon>Spermatophyta</taxon>
        <taxon>Magnoliopsida</taxon>
        <taxon>eudicotyledons</taxon>
        <taxon>Gunneridae</taxon>
        <taxon>Pentapetalae</taxon>
        <taxon>asterids</taxon>
        <taxon>campanulids</taxon>
        <taxon>Asterales</taxon>
        <taxon>Asteraceae</taxon>
        <taxon>Asteroideae</taxon>
        <taxon>Anthemideae</taxon>
        <taxon>Artemisiinae</taxon>
        <taxon>Artemisia</taxon>
    </lineage>
</organism>
<dbReference type="SUPFAM" id="SSF53822">
    <property type="entry name" value="Periplasmic binding protein-like I"/>
    <property type="match status" value="1"/>
</dbReference>
<evidence type="ECO:0000313" key="3">
    <source>
        <dbReference type="Proteomes" id="UP000245207"/>
    </source>
</evidence>
<reference evidence="2 3" key="1">
    <citation type="journal article" date="2018" name="Mol. Plant">
        <title>The genome of Artemisia annua provides insight into the evolution of Asteraceae family and artemisinin biosynthesis.</title>
        <authorList>
            <person name="Shen Q."/>
            <person name="Zhang L."/>
            <person name="Liao Z."/>
            <person name="Wang S."/>
            <person name="Yan T."/>
            <person name="Shi P."/>
            <person name="Liu M."/>
            <person name="Fu X."/>
            <person name="Pan Q."/>
            <person name="Wang Y."/>
            <person name="Lv Z."/>
            <person name="Lu X."/>
            <person name="Zhang F."/>
            <person name="Jiang W."/>
            <person name="Ma Y."/>
            <person name="Chen M."/>
            <person name="Hao X."/>
            <person name="Li L."/>
            <person name="Tang Y."/>
            <person name="Lv G."/>
            <person name="Zhou Y."/>
            <person name="Sun X."/>
            <person name="Brodelius P.E."/>
            <person name="Rose J.K.C."/>
            <person name="Tang K."/>
        </authorList>
    </citation>
    <scope>NUCLEOTIDE SEQUENCE [LARGE SCALE GENOMIC DNA]</scope>
    <source>
        <strain evidence="3">cv. Huhao1</strain>
        <tissue evidence="2">Leaf</tissue>
    </source>
</reference>
<dbReference type="InterPro" id="IPR015683">
    <property type="entry name" value="Ionotropic_Glu_rcpt"/>
</dbReference>
<dbReference type="Proteomes" id="UP000245207">
    <property type="component" value="Unassembled WGS sequence"/>
</dbReference>
<dbReference type="OrthoDB" id="5984008at2759"/>
<dbReference type="PANTHER" id="PTHR34836:SF1">
    <property type="entry name" value="OS09G0428600 PROTEIN"/>
    <property type="match status" value="1"/>
</dbReference>
<dbReference type="PANTHER" id="PTHR34836">
    <property type="entry name" value="OS06G0188250 PROTEIN"/>
    <property type="match status" value="1"/>
</dbReference>
<sequence length="455" mass="51684">MEFYKDVIAIDLIESKQVHAIIGTISPQEATLVAEFHKATKTTPIISLITTAMFSLPHLAAQPSFLEMSHDLTTHMQCIAAIVGHLVGRSKYPDKEDFTNPSIHTLSTYDATWAVVKAMQVSKVSSLSEDFLERISHSRFSDLSGEIRFIDGKLANLPNFRIINVIGESYKDIGYWSAESGFLSDKFGREKADLGLVCWSGRTHKISTGQVQALRNQRKQLEIGVLEKYLFNKIFKLGYDPDDNETYGFGFSYQSTSALFKKLPYWHRETQRFLIGDVMEDKHKPLKVGVPAEALFNQFVNITYDSDKNKTSCEGAPLSLSYVLVACNGTYDDMVVEVHNKILDAAIGDKEITADRYKCAEFSQPFMETRLEMVVLVKRDTMKDGFIYLYAFTTKMWIVYLLMTVGTVSVVWLNEHVHGNEDFEASSTFEYITKMLWFTIAILSLSHSKLQFLFQ</sequence>
<evidence type="ECO:0000313" key="2">
    <source>
        <dbReference type="EMBL" id="PWA54331.1"/>
    </source>
</evidence>
<keyword evidence="1" id="KW-1133">Transmembrane helix</keyword>
<keyword evidence="1" id="KW-0812">Transmembrane</keyword>
<dbReference type="EMBL" id="PKPP01007110">
    <property type="protein sequence ID" value="PWA54331.1"/>
    <property type="molecule type" value="Genomic_DNA"/>
</dbReference>